<evidence type="ECO:0000256" key="1">
    <source>
        <dbReference type="ARBA" id="ARBA00004651"/>
    </source>
</evidence>
<accession>A0A1I4U0I6</accession>
<dbReference type="Pfam" id="PF03706">
    <property type="entry name" value="LPG_synthase_TM"/>
    <property type="match status" value="1"/>
</dbReference>
<dbReference type="AlphaFoldDB" id="A0A1I4U0I6"/>
<feature type="transmembrane region" description="Helical" evidence="6">
    <location>
        <begin position="189"/>
        <end position="210"/>
    </location>
</feature>
<keyword evidence="2" id="KW-1003">Cell membrane</keyword>
<dbReference type="PANTHER" id="PTHR40277:SF1">
    <property type="entry name" value="BLL5419 PROTEIN"/>
    <property type="match status" value="1"/>
</dbReference>
<feature type="transmembrane region" description="Helical" evidence="6">
    <location>
        <begin position="231"/>
        <end position="256"/>
    </location>
</feature>
<organism evidence="7 8">
    <name type="scientific">Thermodesulforhabdus norvegica</name>
    <dbReference type="NCBI Taxonomy" id="39841"/>
    <lineage>
        <taxon>Bacteria</taxon>
        <taxon>Pseudomonadati</taxon>
        <taxon>Thermodesulfobacteriota</taxon>
        <taxon>Syntrophobacteria</taxon>
        <taxon>Syntrophobacterales</taxon>
        <taxon>Thermodesulforhabdaceae</taxon>
        <taxon>Thermodesulforhabdus</taxon>
    </lineage>
</organism>
<dbReference type="EMBL" id="FOUU01000004">
    <property type="protein sequence ID" value="SFM82387.1"/>
    <property type="molecule type" value="Genomic_DNA"/>
</dbReference>
<sequence length="264" mass="28438">MWFAAFALFLFVQFLSSLRWKILAESLGIKEGLSFLFPCALSANFFSLFLPGTVTGDVIKLLYLGRRGHGKAGIAASILLDRVFGLFSLVVILGLSPVDPVLRSRVPFMSHLAVVCLSLGALFLTLPLWWERVFRLLSSRFSFYPREFVTLKTTGFFAAFAVSLSCQVISAGAHYIISLGLGLGVTPCFFVFAVPAVGILTAVPVSLHGIGIREGGFVWALGLVGIEPEKALALSITAYSAAFVVGLCGGVVYPFLRASRTSND</sequence>
<gene>
    <name evidence="7" type="ORF">SAMN05660836_01623</name>
</gene>
<evidence type="ECO:0000256" key="4">
    <source>
        <dbReference type="ARBA" id="ARBA00022989"/>
    </source>
</evidence>
<feature type="transmembrane region" description="Helical" evidence="6">
    <location>
        <begin position="108"/>
        <end position="130"/>
    </location>
</feature>
<feature type="transmembrane region" description="Helical" evidence="6">
    <location>
        <begin position="34"/>
        <end position="54"/>
    </location>
</feature>
<comment type="subcellular location">
    <subcellularLocation>
        <location evidence="1">Cell membrane</location>
        <topology evidence="1">Multi-pass membrane protein</topology>
    </subcellularLocation>
</comment>
<dbReference type="PANTHER" id="PTHR40277">
    <property type="entry name" value="BLL5419 PROTEIN"/>
    <property type="match status" value="1"/>
</dbReference>
<keyword evidence="5 6" id="KW-0472">Membrane</keyword>
<keyword evidence="8" id="KW-1185">Reference proteome</keyword>
<reference evidence="7 8" key="1">
    <citation type="submission" date="2016-10" db="EMBL/GenBank/DDBJ databases">
        <authorList>
            <person name="de Groot N.N."/>
        </authorList>
    </citation>
    <scope>NUCLEOTIDE SEQUENCE [LARGE SCALE GENOMIC DNA]</scope>
    <source>
        <strain evidence="7 8">DSM 9990</strain>
    </source>
</reference>
<keyword evidence="4 6" id="KW-1133">Transmembrane helix</keyword>
<feature type="transmembrane region" description="Helical" evidence="6">
    <location>
        <begin position="151"/>
        <end position="177"/>
    </location>
</feature>
<evidence type="ECO:0000313" key="7">
    <source>
        <dbReference type="EMBL" id="SFM82387.1"/>
    </source>
</evidence>
<evidence type="ECO:0000313" key="8">
    <source>
        <dbReference type="Proteomes" id="UP000199611"/>
    </source>
</evidence>
<feature type="transmembrane region" description="Helical" evidence="6">
    <location>
        <begin position="74"/>
        <end position="96"/>
    </location>
</feature>
<proteinExistence type="predicted"/>
<protein>
    <submittedName>
        <fullName evidence="7">Uncharacterized membrane protein YbhN, UPF0104 family</fullName>
    </submittedName>
</protein>
<dbReference type="InterPro" id="IPR022791">
    <property type="entry name" value="L-PG_synthase/AglD"/>
</dbReference>
<name>A0A1I4U0I6_9BACT</name>
<dbReference type="STRING" id="39841.SAMN05660836_01623"/>
<evidence type="ECO:0000256" key="5">
    <source>
        <dbReference type="ARBA" id="ARBA00023136"/>
    </source>
</evidence>
<evidence type="ECO:0000256" key="6">
    <source>
        <dbReference type="SAM" id="Phobius"/>
    </source>
</evidence>
<keyword evidence="3 6" id="KW-0812">Transmembrane</keyword>
<evidence type="ECO:0000256" key="2">
    <source>
        <dbReference type="ARBA" id="ARBA00022475"/>
    </source>
</evidence>
<dbReference type="GO" id="GO:0005886">
    <property type="term" value="C:plasma membrane"/>
    <property type="evidence" value="ECO:0007669"/>
    <property type="project" value="UniProtKB-SubCell"/>
</dbReference>
<evidence type="ECO:0000256" key="3">
    <source>
        <dbReference type="ARBA" id="ARBA00022692"/>
    </source>
</evidence>
<dbReference type="Proteomes" id="UP000199611">
    <property type="component" value="Unassembled WGS sequence"/>
</dbReference>